<keyword evidence="20" id="KW-1185">Reference proteome</keyword>
<evidence type="ECO:0000256" key="10">
    <source>
        <dbReference type="ARBA" id="ARBA00023186"/>
    </source>
</evidence>
<evidence type="ECO:0000256" key="3">
    <source>
        <dbReference type="ARBA" id="ARBA00015325"/>
    </source>
</evidence>
<evidence type="ECO:0000256" key="7">
    <source>
        <dbReference type="ARBA" id="ARBA00022927"/>
    </source>
</evidence>
<protein>
    <recommendedName>
        <fullName evidence="3">Membrane protein insertase YidC</fullName>
    </recommendedName>
    <alternativeName>
        <fullName evidence="15">Foldase YidC</fullName>
    </alternativeName>
    <alternativeName>
        <fullName evidence="14">Membrane integrase YidC</fullName>
    </alternativeName>
    <alternativeName>
        <fullName evidence="13">Membrane protein YidC</fullName>
    </alternativeName>
</protein>
<feature type="transmembrane region" description="Helical" evidence="17">
    <location>
        <begin position="201"/>
        <end position="226"/>
    </location>
</feature>
<evidence type="ECO:0000256" key="5">
    <source>
        <dbReference type="ARBA" id="ARBA00022475"/>
    </source>
</evidence>
<comment type="subcellular location">
    <subcellularLocation>
        <location evidence="1">Cell membrane</location>
        <topology evidence="1">Multi-pass membrane protein</topology>
    </subcellularLocation>
    <subcellularLocation>
        <location evidence="16">Membrane</location>
        <topology evidence="16">Multi-pass membrane protein</topology>
    </subcellularLocation>
</comment>
<dbReference type="Pfam" id="PF02096">
    <property type="entry name" value="60KD_IMP"/>
    <property type="match status" value="1"/>
</dbReference>
<comment type="caution">
    <text evidence="19">The sequence shown here is derived from an EMBL/GenBank/DDBJ whole genome shotgun (WGS) entry which is preliminary data.</text>
</comment>
<evidence type="ECO:0000256" key="6">
    <source>
        <dbReference type="ARBA" id="ARBA00022692"/>
    </source>
</evidence>
<comment type="similarity">
    <text evidence="2">Belongs to the OXA1/ALB3/YidC family. Type 1 subfamily.</text>
</comment>
<evidence type="ECO:0000256" key="1">
    <source>
        <dbReference type="ARBA" id="ARBA00004651"/>
    </source>
</evidence>
<evidence type="ECO:0000256" key="16">
    <source>
        <dbReference type="RuleBase" id="RU003945"/>
    </source>
</evidence>
<keyword evidence="7" id="KW-0653">Protein transport</keyword>
<name>A0A9X2J1I8_9NOCA</name>
<keyword evidence="5" id="KW-1003">Cell membrane</keyword>
<dbReference type="NCBIfam" id="TIGR03592">
    <property type="entry name" value="yidC_oxa1_cterm"/>
    <property type="match status" value="1"/>
</dbReference>
<evidence type="ECO:0000259" key="18">
    <source>
        <dbReference type="Pfam" id="PF02096"/>
    </source>
</evidence>
<dbReference type="NCBIfam" id="NF002899">
    <property type="entry name" value="PRK03449.1"/>
    <property type="match status" value="1"/>
</dbReference>
<evidence type="ECO:0000256" key="17">
    <source>
        <dbReference type="SAM" id="Phobius"/>
    </source>
</evidence>
<gene>
    <name evidence="19" type="primary">yidC</name>
    <name evidence="19" type="ORF">NDR86_32080</name>
</gene>
<dbReference type="InterPro" id="IPR028055">
    <property type="entry name" value="YidC/Oxa/ALB_C"/>
</dbReference>
<evidence type="ECO:0000256" key="9">
    <source>
        <dbReference type="ARBA" id="ARBA00023136"/>
    </source>
</evidence>
<feature type="domain" description="Membrane insertase YidC/Oxa/ALB C-terminal" evidence="18">
    <location>
        <begin position="32"/>
        <end position="241"/>
    </location>
</feature>
<dbReference type="GO" id="GO:0005886">
    <property type="term" value="C:plasma membrane"/>
    <property type="evidence" value="ECO:0007669"/>
    <property type="project" value="UniProtKB-SubCell"/>
</dbReference>
<evidence type="ECO:0000256" key="12">
    <source>
        <dbReference type="ARBA" id="ARBA00026028"/>
    </source>
</evidence>
<dbReference type="EMBL" id="JAMRXG010000019">
    <property type="protein sequence ID" value="MCM6778135.1"/>
    <property type="molecule type" value="Genomic_DNA"/>
</dbReference>
<dbReference type="PANTHER" id="PTHR12428">
    <property type="entry name" value="OXA1"/>
    <property type="match status" value="1"/>
</dbReference>
<evidence type="ECO:0000256" key="4">
    <source>
        <dbReference type="ARBA" id="ARBA00022448"/>
    </source>
</evidence>
<keyword evidence="8 17" id="KW-1133">Transmembrane helix</keyword>
<evidence type="ECO:0000256" key="15">
    <source>
        <dbReference type="ARBA" id="ARBA00033342"/>
    </source>
</evidence>
<keyword evidence="6 16" id="KW-0812">Transmembrane</keyword>
<comment type="function">
    <text evidence="11">Required for the insertion and/or proper folding and/or complex formation of integral membrane proteins into the membrane. Involved in integration of membrane proteins that insert both dependently and independently of the Sec translocase complex, as well as at least some lipoproteins. Aids folding of multispanning membrane proteins.</text>
</comment>
<dbReference type="InterPro" id="IPR001708">
    <property type="entry name" value="YidC/ALB3/OXA1/COX18"/>
</dbReference>
<dbReference type="GO" id="GO:0051205">
    <property type="term" value="P:protein insertion into membrane"/>
    <property type="evidence" value="ECO:0007669"/>
    <property type="project" value="TreeGrafter"/>
</dbReference>
<dbReference type="PANTHER" id="PTHR12428:SF65">
    <property type="entry name" value="CYTOCHROME C OXIDASE ASSEMBLY PROTEIN COX18, MITOCHONDRIAL"/>
    <property type="match status" value="1"/>
</dbReference>
<proteinExistence type="inferred from homology"/>
<dbReference type="CDD" id="cd20070">
    <property type="entry name" value="5TM_YidC_Alb3"/>
    <property type="match status" value="1"/>
</dbReference>
<evidence type="ECO:0000256" key="2">
    <source>
        <dbReference type="ARBA" id="ARBA00010527"/>
    </source>
</evidence>
<evidence type="ECO:0000256" key="8">
    <source>
        <dbReference type="ARBA" id="ARBA00022989"/>
    </source>
</evidence>
<dbReference type="GO" id="GO:0015031">
    <property type="term" value="P:protein transport"/>
    <property type="evidence" value="ECO:0007669"/>
    <property type="project" value="UniProtKB-KW"/>
</dbReference>
<evidence type="ECO:0000256" key="13">
    <source>
        <dbReference type="ARBA" id="ARBA00031538"/>
    </source>
</evidence>
<comment type="subunit">
    <text evidence="12">Interacts with the Sec translocase complex via SecD. Specifically interacts with transmembrane segments of nascent integral membrane proteins during membrane integration.</text>
</comment>
<keyword evidence="10" id="KW-0143">Chaperone</keyword>
<dbReference type="RefSeq" id="WP_251917598.1">
    <property type="nucleotide sequence ID" value="NZ_JAMRXG010000019.1"/>
</dbReference>
<evidence type="ECO:0000256" key="11">
    <source>
        <dbReference type="ARBA" id="ARBA00025034"/>
    </source>
</evidence>
<feature type="transmembrane region" description="Helical" evidence="17">
    <location>
        <begin position="95"/>
        <end position="118"/>
    </location>
</feature>
<evidence type="ECO:0000313" key="19">
    <source>
        <dbReference type="EMBL" id="MCM6778135.1"/>
    </source>
</evidence>
<organism evidence="19 20">
    <name type="scientific">Nocardia pulmonis</name>
    <dbReference type="NCBI Taxonomy" id="2951408"/>
    <lineage>
        <taxon>Bacteria</taxon>
        <taxon>Bacillati</taxon>
        <taxon>Actinomycetota</taxon>
        <taxon>Actinomycetes</taxon>
        <taxon>Mycobacteriales</taxon>
        <taxon>Nocardiaceae</taxon>
        <taxon>Nocardia</taxon>
    </lineage>
</organism>
<accession>A0A9X2J1I8</accession>
<keyword evidence="9 17" id="KW-0472">Membrane</keyword>
<evidence type="ECO:0000313" key="20">
    <source>
        <dbReference type="Proteomes" id="UP001139157"/>
    </source>
</evidence>
<dbReference type="AlphaFoldDB" id="A0A9X2J1I8"/>
<dbReference type="InterPro" id="IPR047196">
    <property type="entry name" value="YidC_ALB_C"/>
</dbReference>
<reference evidence="19" key="1">
    <citation type="submission" date="2022-06" db="EMBL/GenBank/DDBJ databases">
        <title>Novel species in genus nocardia.</title>
        <authorList>
            <person name="Li F."/>
        </authorList>
    </citation>
    <scope>NUCLEOTIDE SEQUENCE</scope>
    <source>
        <strain evidence="19">CDC141</strain>
    </source>
</reference>
<dbReference type="GO" id="GO:0032977">
    <property type="term" value="F:membrane insertase activity"/>
    <property type="evidence" value="ECO:0007669"/>
    <property type="project" value="InterPro"/>
</dbReference>
<keyword evidence="4" id="KW-0813">Transport</keyword>
<feature type="transmembrane region" description="Helical" evidence="17">
    <location>
        <begin position="20"/>
        <end position="47"/>
    </location>
</feature>
<feature type="transmembrane region" description="Helical" evidence="17">
    <location>
        <begin position="158"/>
        <end position="181"/>
    </location>
</feature>
<evidence type="ECO:0000256" key="14">
    <source>
        <dbReference type="ARBA" id="ARBA00033245"/>
    </source>
</evidence>
<dbReference type="Proteomes" id="UP001139157">
    <property type="component" value="Unassembled WGS sequence"/>
</dbReference>
<sequence length="256" mass="28564">MLDFVYYPVSAVLWVWHTGFAVLFGAASGVSWTLAIVFLVVTVRLVLYRPFVAQVRFARTMAVLQPQIRQLQTRFADDRMRLAQEMRGLQREHKFNLLTGFLPILGQLVVFLGLYHVLRCFDHEGSNYVFSADRVHSFLHADLFGAQLSATLLNPAGALATILTLTIPLVLISATATHFTARAAIARQLESTPQTRVINPIMLWLLPVCSLLAGLIMPLGILIYFATTSSWTFLQQLYIHRKLGPIEPAGVVAGEE</sequence>